<organism evidence="2 3">
    <name type="scientific">Nostocoides japonicum T1-X7</name>
    <dbReference type="NCBI Taxonomy" id="1194083"/>
    <lineage>
        <taxon>Bacteria</taxon>
        <taxon>Bacillati</taxon>
        <taxon>Actinomycetota</taxon>
        <taxon>Actinomycetes</taxon>
        <taxon>Micrococcales</taxon>
        <taxon>Intrasporangiaceae</taxon>
        <taxon>Nostocoides</taxon>
    </lineage>
</organism>
<keyword evidence="3" id="KW-1185">Reference proteome</keyword>
<evidence type="ECO:0000313" key="3">
    <source>
        <dbReference type="Proteomes" id="UP000035721"/>
    </source>
</evidence>
<gene>
    <name evidence="2" type="ORF">BN12_1080010</name>
</gene>
<comment type="caution">
    <text evidence="2">The sequence shown here is derived from an EMBL/GenBank/DDBJ whole genome shotgun (WGS) entry which is preliminary data.</text>
</comment>
<evidence type="ECO:0000256" key="1">
    <source>
        <dbReference type="SAM" id="MobiDB-lite"/>
    </source>
</evidence>
<dbReference type="AlphaFoldDB" id="A0A077LSQ3"/>
<evidence type="ECO:0008006" key="4">
    <source>
        <dbReference type="Google" id="ProtNLM"/>
    </source>
</evidence>
<proteinExistence type="predicted"/>
<sequence>MTGDMTSVPLRSTDRWTAARMQQGRVLLDTDWNLSLDGPARDTRQLAADTVGPAGVAEGSTAFQVALAGGVLTVGAGSMWVDGLLARNPADLSYADQPLIAPLPTSGTWVVYLDVFPEEVQAAEDGDLLDPALDGIDTTTRTRVGWRVRLGAAQTPTCGGATFPAAGSTGLLDVARDAAPVSPDPCAPPDDPRTQLPDGLLRIEVLDAGSESTARFAWSYANGSDALAATVAGAAVTLAPSRSIRFQPGDLVEVSALARREDRVDHGPLFSVQTVAPQAGGDLVTLAAPSGLTGNPPGTCLRRWDGETVGAAAAVTATLGGVDAGITFTAHSGSYEVGDWWGVRVRGSAADAVETLTAAPPDGIRHAFASLAVVDLGAGTVLTDCRPTFPPLTGLDDDCTCTVTAFPGDDLQAKLDLLPATGGELCLAAGRFELAAALTVTDKPRVVVTGVGPATVLAATAGEAALVATRCDDIEVTHLRVETSVPPNVASPPGDPGLLGGLSFRAGAAIRVHDVEVHVPDSGGRSQSAIYVVDDEQGTSPEVVEICGNRLEVGDQQVGILVASAGSARISDNLITLTPQPVVGVVNRLVARELGRFVAFHALADAGSPPPAPAPAPAPAPPVPAPVPAPRPAPGAAGGIRRLPTGIPMSLGRVVDLADGTKLAIDGSAQVRRVLTDFAKNVSATRLGSATNLRAEVARYAAAAVLEPHQAAIGTASGRFLAAAVQSSRAIGQGIVVGGSRAALVRIDGNVVGSCIEGIHVGVQARGQRRLTAVQVVIEGNTVGLRVPFFWGRQRHAVYVGNVARLTMTDNHAQLTRTGSQDGTLVDAVRIWGVLGNWIQVRGLDLTGPFHTGVVIRDVGPGPTPRRSLRFLSDVLNENGGAALDVPASFQSERCLP</sequence>
<reference evidence="2 3" key="1">
    <citation type="journal article" date="2013" name="ISME J.">
        <title>A metabolic model for members of the genus Tetrasphaera involved in enhanced biological phosphorus removal.</title>
        <authorList>
            <person name="Kristiansen R."/>
            <person name="Nguyen H.T.T."/>
            <person name="Saunders A.M."/>
            <person name="Nielsen J.L."/>
            <person name="Wimmer R."/>
            <person name="Le V.Q."/>
            <person name="McIlroy S.J."/>
            <person name="Petrovski S."/>
            <person name="Seviour R.J."/>
            <person name="Calteau A."/>
            <person name="Nielsen K.L."/>
            <person name="Nielsen P.H."/>
        </authorList>
    </citation>
    <scope>NUCLEOTIDE SEQUENCE [LARGE SCALE GENOMIC DNA]</scope>
    <source>
        <strain evidence="2 3">T1-X7</strain>
    </source>
</reference>
<accession>A0A077LSQ3</accession>
<dbReference type="Proteomes" id="UP000035721">
    <property type="component" value="Unassembled WGS sequence"/>
</dbReference>
<feature type="region of interest" description="Disordered" evidence="1">
    <location>
        <begin position="608"/>
        <end position="640"/>
    </location>
</feature>
<dbReference type="InterPro" id="IPR045392">
    <property type="entry name" value="DUF6519"/>
</dbReference>
<dbReference type="EMBL" id="CAJB01000011">
    <property type="protein sequence ID" value="CCH76133.1"/>
    <property type="molecule type" value="Genomic_DNA"/>
</dbReference>
<feature type="compositionally biased region" description="Pro residues" evidence="1">
    <location>
        <begin position="608"/>
        <end position="633"/>
    </location>
</feature>
<dbReference type="STRING" id="1194083.BN12_1080010"/>
<evidence type="ECO:0000313" key="2">
    <source>
        <dbReference type="EMBL" id="CCH76133.1"/>
    </source>
</evidence>
<protein>
    <recommendedName>
        <fullName evidence="4">Right handed beta helix domain-containing protein</fullName>
    </recommendedName>
</protein>
<name>A0A077LSQ3_9MICO</name>
<dbReference type="Pfam" id="PF20129">
    <property type="entry name" value="DUF6519"/>
    <property type="match status" value="1"/>
</dbReference>